<proteinExistence type="predicted"/>
<dbReference type="PANTHER" id="PTHR22847:SF637">
    <property type="entry name" value="WD REPEAT DOMAIN 5B"/>
    <property type="match status" value="1"/>
</dbReference>
<dbReference type="Proteomes" id="UP001472866">
    <property type="component" value="Chromosome 06"/>
</dbReference>
<feature type="repeat" description="WD" evidence="4">
    <location>
        <begin position="559"/>
        <end position="595"/>
    </location>
</feature>
<sequence length="595" mass="64207">MAPSSRRKITAYEVLGVSRTCTRVELKKGYASALKRAHPDKGGSDEAFERVQKAYQIVLRHLGTYSEPSGAPREDVEPNPGRQARDRMPPSLRNGAQNQMAKPTYFATQAKARGNRSYAEGKFEDAAAHYTEALSWLPGESTLYCNRSAAFFELGRQEQALRDATKAASISPRYVKAHYRRALALSALGRHAEALASMRRAHALSPSGGECVGALLKIEEACSRAHLRLNLSGHGEAVQDSAWRPGGGRPVLATCSMDGTVRLWCGVSGISLGSLAGHRGGVTDVFWSPDGLRLVSLSLDTNAIVWDVPPGVEGARAATVLEGHGGRPTSARFAELRDGTQVLITSSTDRTARVWDFEGGSCIRVLSGHGQMVTWADYSSEAGILATTSADNTFRLWDLESGRCDQCVDWDSGAVNRCAFVRAGGAELLVTCHLDVARERSRVLVWDAGGKRGWADGKLVSHVMHFENFRGKITCVDWAGTEESVLLAAGCADGTVRVFDLECKASLYDLVDQHLTARGSSGSISALSFSPSGARLATAGWDGKIHVWDAEDGAHLMTFVGHEDRVCFLRWDAEGRRLASGGVDKTTKVWNVGAD</sequence>
<dbReference type="InterPro" id="IPR001680">
    <property type="entry name" value="WD40_rpt"/>
</dbReference>
<feature type="repeat" description="WD" evidence="4">
    <location>
        <begin position="275"/>
        <end position="308"/>
    </location>
</feature>
<organism evidence="8 9">
    <name type="scientific">Chloropicon roscoffensis</name>
    <dbReference type="NCBI Taxonomy" id="1461544"/>
    <lineage>
        <taxon>Eukaryota</taxon>
        <taxon>Viridiplantae</taxon>
        <taxon>Chlorophyta</taxon>
        <taxon>Chloropicophyceae</taxon>
        <taxon>Chloropicales</taxon>
        <taxon>Chloropicaceae</taxon>
        <taxon>Chloropicon</taxon>
    </lineage>
</organism>
<dbReference type="CDD" id="cd06257">
    <property type="entry name" value="DnaJ"/>
    <property type="match status" value="1"/>
</dbReference>
<dbReference type="PROSITE" id="PS50076">
    <property type="entry name" value="DNAJ_2"/>
    <property type="match status" value="1"/>
</dbReference>
<dbReference type="PROSITE" id="PS50082">
    <property type="entry name" value="WD_REPEATS_2"/>
    <property type="match status" value="6"/>
</dbReference>
<dbReference type="Gene3D" id="2.130.10.10">
    <property type="entry name" value="YVTN repeat-like/Quinoprotein amine dehydrogenase"/>
    <property type="match status" value="2"/>
</dbReference>
<keyword evidence="2" id="KW-0677">Repeat</keyword>
<evidence type="ECO:0000256" key="6">
    <source>
        <dbReference type="SAM" id="MobiDB-lite"/>
    </source>
</evidence>
<dbReference type="SMART" id="SM00271">
    <property type="entry name" value="DnaJ"/>
    <property type="match status" value="1"/>
</dbReference>
<dbReference type="SUPFAM" id="SSF48452">
    <property type="entry name" value="TPR-like"/>
    <property type="match status" value="1"/>
</dbReference>
<dbReference type="InterPro" id="IPR011990">
    <property type="entry name" value="TPR-like_helical_dom_sf"/>
</dbReference>
<evidence type="ECO:0000256" key="3">
    <source>
        <dbReference type="ARBA" id="ARBA00022803"/>
    </source>
</evidence>
<dbReference type="GO" id="GO:1990234">
    <property type="term" value="C:transferase complex"/>
    <property type="evidence" value="ECO:0007669"/>
    <property type="project" value="UniProtKB-ARBA"/>
</dbReference>
<dbReference type="InterPro" id="IPR019734">
    <property type="entry name" value="TPR_rpt"/>
</dbReference>
<dbReference type="PROSITE" id="PS50005">
    <property type="entry name" value="TPR"/>
    <property type="match status" value="1"/>
</dbReference>
<evidence type="ECO:0000256" key="1">
    <source>
        <dbReference type="ARBA" id="ARBA00022574"/>
    </source>
</evidence>
<dbReference type="AlphaFoldDB" id="A0AAX4P9W4"/>
<dbReference type="GO" id="GO:0005634">
    <property type="term" value="C:nucleus"/>
    <property type="evidence" value="ECO:0007669"/>
    <property type="project" value="TreeGrafter"/>
</dbReference>
<protein>
    <submittedName>
        <fullName evidence="8">Vegetative incompatibility protein HET-E-1</fullName>
    </submittedName>
</protein>
<name>A0AAX4P9W4_9CHLO</name>
<dbReference type="SMART" id="SM00320">
    <property type="entry name" value="WD40"/>
    <property type="match status" value="8"/>
</dbReference>
<dbReference type="SMART" id="SM00028">
    <property type="entry name" value="TPR"/>
    <property type="match status" value="3"/>
</dbReference>
<dbReference type="SUPFAM" id="SSF46565">
    <property type="entry name" value="Chaperone J-domain"/>
    <property type="match status" value="1"/>
</dbReference>
<feature type="repeat" description="WD" evidence="4">
    <location>
        <begin position="321"/>
        <end position="365"/>
    </location>
</feature>
<feature type="repeat" description="WD" evidence="4">
    <location>
        <begin position="366"/>
        <end position="407"/>
    </location>
</feature>
<dbReference type="InterPro" id="IPR036322">
    <property type="entry name" value="WD40_repeat_dom_sf"/>
</dbReference>
<dbReference type="InterPro" id="IPR013105">
    <property type="entry name" value="TPR_2"/>
</dbReference>
<dbReference type="SUPFAM" id="SSF50978">
    <property type="entry name" value="WD40 repeat-like"/>
    <property type="match status" value="1"/>
</dbReference>
<feature type="repeat" description="WD" evidence="4">
    <location>
        <begin position="517"/>
        <end position="558"/>
    </location>
</feature>
<evidence type="ECO:0000256" key="4">
    <source>
        <dbReference type="PROSITE-ProRule" id="PRU00221"/>
    </source>
</evidence>
<dbReference type="InterPro" id="IPR020472">
    <property type="entry name" value="WD40_PAC1"/>
</dbReference>
<dbReference type="PROSITE" id="PS00678">
    <property type="entry name" value="WD_REPEATS_1"/>
    <property type="match status" value="4"/>
</dbReference>
<dbReference type="InterPro" id="IPR015943">
    <property type="entry name" value="WD40/YVTN_repeat-like_dom_sf"/>
</dbReference>
<keyword evidence="1 4" id="KW-0853">WD repeat</keyword>
<dbReference type="InterPro" id="IPR019775">
    <property type="entry name" value="WD40_repeat_CS"/>
</dbReference>
<dbReference type="InterPro" id="IPR001623">
    <property type="entry name" value="DnaJ_domain"/>
</dbReference>
<feature type="repeat" description="TPR" evidence="5">
    <location>
        <begin position="141"/>
        <end position="174"/>
    </location>
</feature>
<dbReference type="PANTHER" id="PTHR22847">
    <property type="entry name" value="WD40 REPEAT PROTEIN"/>
    <property type="match status" value="1"/>
</dbReference>
<evidence type="ECO:0000256" key="2">
    <source>
        <dbReference type="ARBA" id="ARBA00022737"/>
    </source>
</evidence>
<feature type="region of interest" description="Disordered" evidence="6">
    <location>
        <begin position="65"/>
        <end position="96"/>
    </location>
</feature>
<dbReference type="Pfam" id="PF00400">
    <property type="entry name" value="WD40"/>
    <property type="match status" value="7"/>
</dbReference>
<gene>
    <name evidence="8" type="ORF">HKI87_06g43900</name>
</gene>
<dbReference type="PRINTS" id="PR00625">
    <property type="entry name" value="JDOMAIN"/>
</dbReference>
<keyword evidence="3 5" id="KW-0802">TPR repeat</keyword>
<evidence type="ECO:0000313" key="9">
    <source>
        <dbReference type="Proteomes" id="UP001472866"/>
    </source>
</evidence>
<dbReference type="Gene3D" id="1.25.40.10">
    <property type="entry name" value="Tetratricopeptide repeat domain"/>
    <property type="match status" value="1"/>
</dbReference>
<dbReference type="EMBL" id="CP151506">
    <property type="protein sequence ID" value="WZN62846.1"/>
    <property type="molecule type" value="Genomic_DNA"/>
</dbReference>
<evidence type="ECO:0000313" key="8">
    <source>
        <dbReference type="EMBL" id="WZN62846.1"/>
    </source>
</evidence>
<dbReference type="PRINTS" id="PR00320">
    <property type="entry name" value="GPROTEINBRPT"/>
</dbReference>
<dbReference type="PROSITE" id="PS50294">
    <property type="entry name" value="WD_REPEATS_REGION"/>
    <property type="match status" value="5"/>
</dbReference>
<reference evidence="8 9" key="1">
    <citation type="submission" date="2024-03" db="EMBL/GenBank/DDBJ databases">
        <title>Complete genome sequence of the green alga Chloropicon roscoffensis RCC1871.</title>
        <authorList>
            <person name="Lemieux C."/>
            <person name="Pombert J.-F."/>
            <person name="Otis C."/>
            <person name="Turmel M."/>
        </authorList>
    </citation>
    <scope>NUCLEOTIDE SEQUENCE [LARGE SCALE GENOMIC DNA]</scope>
    <source>
        <strain evidence="8 9">RCC1871</strain>
    </source>
</reference>
<dbReference type="Pfam" id="PF00226">
    <property type="entry name" value="DnaJ"/>
    <property type="match status" value="1"/>
</dbReference>
<dbReference type="InterPro" id="IPR036869">
    <property type="entry name" value="J_dom_sf"/>
</dbReference>
<accession>A0AAX4P9W4</accession>
<evidence type="ECO:0000259" key="7">
    <source>
        <dbReference type="PROSITE" id="PS50076"/>
    </source>
</evidence>
<dbReference type="Gene3D" id="1.10.287.110">
    <property type="entry name" value="DnaJ domain"/>
    <property type="match status" value="1"/>
</dbReference>
<dbReference type="Pfam" id="PF07719">
    <property type="entry name" value="TPR_2"/>
    <property type="match status" value="1"/>
</dbReference>
<feature type="repeat" description="WD" evidence="4">
    <location>
        <begin position="231"/>
        <end position="264"/>
    </location>
</feature>
<dbReference type="CDD" id="cd00200">
    <property type="entry name" value="WD40"/>
    <property type="match status" value="1"/>
</dbReference>
<feature type="domain" description="J" evidence="7">
    <location>
        <begin position="10"/>
        <end position="89"/>
    </location>
</feature>
<keyword evidence="9" id="KW-1185">Reference proteome</keyword>
<evidence type="ECO:0000256" key="5">
    <source>
        <dbReference type="PROSITE-ProRule" id="PRU00339"/>
    </source>
</evidence>